<dbReference type="GO" id="GO:0016757">
    <property type="term" value="F:glycosyltransferase activity"/>
    <property type="evidence" value="ECO:0007669"/>
    <property type="project" value="InterPro"/>
</dbReference>
<dbReference type="AlphaFoldDB" id="A0A418VKU8"/>
<evidence type="ECO:0000313" key="1">
    <source>
        <dbReference type="EMBL" id="RJF76772.1"/>
    </source>
</evidence>
<reference evidence="1 2" key="1">
    <citation type="submission" date="2018-09" db="EMBL/GenBank/DDBJ databases">
        <authorList>
            <person name="Zhu H."/>
        </authorList>
    </citation>
    <scope>NUCLEOTIDE SEQUENCE [LARGE SCALE GENOMIC DNA]</scope>
    <source>
        <strain evidence="1 2">K2W22B-5</strain>
    </source>
</reference>
<dbReference type="InterPro" id="IPR002201">
    <property type="entry name" value="Glyco_trans_9"/>
</dbReference>
<comment type="caution">
    <text evidence="1">The sequence shown here is derived from an EMBL/GenBank/DDBJ whole genome shotgun (WGS) entry which is preliminary data.</text>
</comment>
<dbReference type="InterPro" id="IPR011990">
    <property type="entry name" value="TPR-like_helical_dom_sf"/>
</dbReference>
<dbReference type="Gene3D" id="1.25.40.10">
    <property type="entry name" value="Tetratricopeptide repeat domain"/>
    <property type="match status" value="2"/>
</dbReference>
<protein>
    <submittedName>
        <fullName evidence="1">Tetratricopeptide repeat protein</fullName>
    </submittedName>
</protein>
<dbReference type="Pfam" id="PF13432">
    <property type="entry name" value="TPR_16"/>
    <property type="match status" value="1"/>
</dbReference>
<keyword evidence="2" id="KW-1185">Reference proteome</keyword>
<dbReference type="SUPFAM" id="SSF53756">
    <property type="entry name" value="UDP-Glycosyltransferase/glycogen phosphorylase"/>
    <property type="match status" value="1"/>
</dbReference>
<dbReference type="InterPro" id="IPR052943">
    <property type="entry name" value="TMTC_O-mannosyl-trnsfr"/>
</dbReference>
<dbReference type="EMBL" id="QYUL01000006">
    <property type="protein sequence ID" value="RJF76772.1"/>
    <property type="molecule type" value="Genomic_DNA"/>
</dbReference>
<name>A0A418VKU8_9PROT</name>
<evidence type="ECO:0000313" key="2">
    <source>
        <dbReference type="Proteomes" id="UP000283458"/>
    </source>
</evidence>
<organism evidence="1 2">
    <name type="scientific">Azospirillum cavernae</name>
    <dbReference type="NCBI Taxonomy" id="2320860"/>
    <lineage>
        <taxon>Bacteria</taxon>
        <taxon>Pseudomonadati</taxon>
        <taxon>Pseudomonadota</taxon>
        <taxon>Alphaproteobacteria</taxon>
        <taxon>Rhodospirillales</taxon>
        <taxon>Azospirillaceae</taxon>
        <taxon>Azospirillum</taxon>
    </lineage>
</organism>
<gene>
    <name evidence="1" type="ORF">D3877_28185</name>
</gene>
<dbReference type="InterPro" id="IPR019734">
    <property type="entry name" value="TPR_rpt"/>
</dbReference>
<dbReference type="Pfam" id="PF01075">
    <property type="entry name" value="Glyco_transf_9"/>
    <property type="match status" value="1"/>
</dbReference>
<dbReference type="RefSeq" id="WP_119834124.1">
    <property type="nucleotide sequence ID" value="NZ_QYUL01000006.1"/>
</dbReference>
<dbReference type="Gene3D" id="3.40.50.2000">
    <property type="entry name" value="Glycogen Phosphorylase B"/>
    <property type="match status" value="1"/>
</dbReference>
<dbReference type="PANTHER" id="PTHR44809:SF1">
    <property type="entry name" value="PROTEIN O-MANNOSYL-TRANSFERASE TMTC1"/>
    <property type="match status" value="1"/>
</dbReference>
<dbReference type="SMART" id="SM00028">
    <property type="entry name" value="TPR"/>
    <property type="match status" value="3"/>
</dbReference>
<dbReference type="SUPFAM" id="SSF48452">
    <property type="entry name" value="TPR-like"/>
    <property type="match status" value="1"/>
</dbReference>
<dbReference type="PANTHER" id="PTHR44809">
    <property type="match status" value="1"/>
</dbReference>
<dbReference type="Proteomes" id="UP000283458">
    <property type="component" value="Unassembled WGS sequence"/>
</dbReference>
<proteinExistence type="predicted"/>
<sequence>MSFDPPAPADEALDQDAAYVQARRRYEAGDLREAARICHALVDRAPLHGPALKLLGAMAHRSQRYGLAVDFFRQALIALPADAAARSNFATSLKDWGRLDAAQAQFRVLLAEQPDLLAGCYNFANLLQHLHRFDEAITLYKRVVALDPDCVDAHWNLALNLLRVGRFAEGWGEYEWRWRRPGTPVEHRGVPAWDGGPLNGRTLLLVCEQGLGDTLQFLRYAQSQALSGGSVALRCQAELASLLEGQPGIDRVTTTRDPPPPCDVQASLMSLPGLLGSRLDTILAAVPYLRAPKRRVALPDGGFRVGLVWGSSPTDPSRSCPLSALTRLGGIPGLRVFSLQKGPHADLLSTTPGAGFITDLSAEIADMADTAALMQDMDLVVTVDTSVAHLAGALGRPVWILLPHLADWRWLLDRDDSPWYPTARLFRQTTAGDWGNVVERLEKALLQRLQTWRRGS</sequence>
<accession>A0A418VKU8</accession>
<dbReference type="Pfam" id="PF13414">
    <property type="entry name" value="TPR_11"/>
    <property type="match status" value="1"/>
</dbReference>
<dbReference type="OrthoDB" id="9778733at2"/>